<dbReference type="OrthoDB" id="3259035at2"/>
<feature type="transmembrane region" description="Helical" evidence="2">
    <location>
        <begin position="115"/>
        <end position="139"/>
    </location>
</feature>
<name>A0A2I1I399_9ACTO</name>
<dbReference type="RefSeq" id="WP_101628754.1">
    <property type="nucleotide sequence ID" value="NZ_PKKJ01000021.1"/>
</dbReference>
<feature type="region of interest" description="Disordered" evidence="1">
    <location>
        <begin position="298"/>
        <end position="318"/>
    </location>
</feature>
<comment type="caution">
    <text evidence="3">The sequence shown here is derived from an EMBL/GenBank/DDBJ whole genome shotgun (WGS) entry which is preliminary data.</text>
</comment>
<feature type="transmembrane region" description="Helical" evidence="2">
    <location>
        <begin position="12"/>
        <end position="34"/>
    </location>
</feature>
<accession>A0A2I1I399</accession>
<keyword evidence="2" id="KW-1133">Transmembrane helix</keyword>
<feature type="transmembrane region" description="Helical" evidence="2">
    <location>
        <begin position="74"/>
        <end position="95"/>
    </location>
</feature>
<dbReference type="AlphaFoldDB" id="A0A2I1I399"/>
<feature type="transmembrane region" description="Helical" evidence="2">
    <location>
        <begin position="160"/>
        <end position="180"/>
    </location>
</feature>
<feature type="transmembrane region" description="Helical" evidence="2">
    <location>
        <begin position="232"/>
        <end position="254"/>
    </location>
</feature>
<dbReference type="EMBL" id="PKKJ01000021">
    <property type="protein sequence ID" value="PKY65604.1"/>
    <property type="molecule type" value="Genomic_DNA"/>
</dbReference>
<organism evidence="3 4">
    <name type="scientific">Schaalia turicensis</name>
    <dbReference type="NCBI Taxonomy" id="131111"/>
    <lineage>
        <taxon>Bacteria</taxon>
        <taxon>Bacillati</taxon>
        <taxon>Actinomycetota</taxon>
        <taxon>Actinomycetes</taxon>
        <taxon>Actinomycetales</taxon>
        <taxon>Actinomycetaceae</taxon>
        <taxon>Schaalia</taxon>
    </lineage>
</organism>
<reference evidence="3 4" key="1">
    <citation type="submission" date="2017-12" db="EMBL/GenBank/DDBJ databases">
        <title>Phylogenetic diversity of female urinary microbiome.</title>
        <authorList>
            <person name="Thomas-White K."/>
            <person name="Wolfe A.J."/>
        </authorList>
    </citation>
    <scope>NUCLEOTIDE SEQUENCE [LARGE SCALE GENOMIC DNA]</scope>
    <source>
        <strain evidence="3 4">UMB0250</strain>
    </source>
</reference>
<feature type="transmembrane region" description="Helical" evidence="2">
    <location>
        <begin position="46"/>
        <end position="67"/>
    </location>
</feature>
<evidence type="ECO:0000313" key="3">
    <source>
        <dbReference type="EMBL" id="PKY65604.1"/>
    </source>
</evidence>
<proteinExistence type="predicted"/>
<feature type="transmembrane region" description="Helical" evidence="2">
    <location>
        <begin position="266"/>
        <end position="288"/>
    </location>
</feature>
<keyword evidence="2" id="KW-0472">Membrane</keyword>
<evidence type="ECO:0000256" key="2">
    <source>
        <dbReference type="SAM" id="Phobius"/>
    </source>
</evidence>
<evidence type="ECO:0000313" key="4">
    <source>
        <dbReference type="Proteomes" id="UP000234545"/>
    </source>
</evidence>
<sequence>MNLRPTSRSEHVRSGVYALVFAPVALIFMGSSMADLQAQAAVGLPLASVEGLIGVALATIILALVSLNCEESPAGMYVTSALSIPIGLSQAAGYLRVPLLQSTIFDLPDMRSSVLWSLYPLSVTLITGCAAVALTYARYPAVKINSLVPYPAITGHRHTWVASLSIPATLIASALFVLAAPNDTSAVSANGLSALEPAMGTHALETIIAAILLGLTALVARFSLTGPQAGAWLIMVVPTYMLVPLWSSITGSVVTPGPSVTTQLALASPVIASLGCLLGASTMGIYLARQRVSVGEEATQLDTQRDQNNGDETRLADK</sequence>
<gene>
    <name evidence="3" type="ORF">CYJ25_08715</name>
</gene>
<evidence type="ECO:0000256" key="1">
    <source>
        <dbReference type="SAM" id="MobiDB-lite"/>
    </source>
</evidence>
<protein>
    <submittedName>
        <fullName evidence="3">Uncharacterized protein</fullName>
    </submittedName>
</protein>
<dbReference type="Proteomes" id="UP000234545">
    <property type="component" value="Unassembled WGS sequence"/>
</dbReference>
<keyword evidence="2" id="KW-0812">Transmembrane</keyword>
<feature type="transmembrane region" description="Helical" evidence="2">
    <location>
        <begin position="200"/>
        <end position="220"/>
    </location>
</feature>